<feature type="domain" description="Alpha-D-phosphohexomutase alpha/beta/alpha" evidence="9">
    <location>
        <begin position="4"/>
        <end position="132"/>
    </location>
</feature>
<feature type="domain" description="Alpha-D-phosphohexomutase alpha/beta/alpha" evidence="10">
    <location>
        <begin position="151"/>
        <end position="248"/>
    </location>
</feature>
<evidence type="ECO:0000313" key="12">
    <source>
        <dbReference type="EMBL" id="MBL3576766.1"/>
    </source>
</evidence>
<evidence type="ECO:0000256" key="3">
    <source>
        <dbReference type="ARBA" id="ARBA00022553"/>
    </source>
</evidence>
<keyword evidence="4 7" id="KW-0479">Metal-binding</keyword>
<dbReference type="EMBL" id="JAESIL010000003">
    <property type="protein sequence ID" value="MBL3576766.1"/>
    <property type="molecule type" value="Genomic_DNA"/>
</dbReference>
<dbReference type="InterPro" id="IPR005843">
    <property type="entry name" value="A-D-PHexomutase_C"/>
</dbReference>
<comment type="caution">
    <text evidence="12">The sequence shown here is derived from an EMBL/GenBank/DDBJ whole genome shotgun (WGS) entry which is preliminary data.</text>
</comment>
<dbReference type="InterPro" id="IPR005844">
    <property type="entry name" value="A-D-PHexomutase_a/b/a-I"/>
</dbReference>
<name>A0ABS1RDC5_9RHOB</name>
<dbReference type="InterPro" id="IPR050060">
    <property type="entry name" value="Phosphoglucosamine_mutase"/>
</dbReference>
<dbReference type="Pfam" id="PF02880">
    <property type="entry name" value="PGM_PMM_III"/>
    <property type="match status" value="1"/>
</dbReference>
<dbReference type="InterPro" id="IPR005846">
    <property type="entry name" value="A-D-PHexomutase_a/b/a-III"/>
</dbReference>
<organism evidence="12 13">
    <name type="scientific">Rhodovulum visakhapatnamense</name>
    <dbReference type="NCBI Taxonomy" id="364297"/>
    <lineage>
        <taxon>Bacteria</taxon>
        <taxon>Pseudomonadati</taxon>
        <taxon>Pseudomonadota</taxon>
        <taxon>Alphaproteobacteria</taxon>
        <taxon>Rhodobacterales</taxon>
        <taxon>Paracoccaceae</taxon>
        <taxon>Rhodovulum</taxon>
    </lineage>
</organism>
<dbReference type="InterPro" id="IPR016055">
    <property type="entry name" value="A-D-PHexomutase_a/b/a-I/II/III"/>
</dbReference>
<evidence type="ECO:0000259" key="11">
    <source>
        <dbReference type="Pfam" id="PF02880"/>
    </source>
</evidence>
<evidence type="ECO:0000259" key="8">
    <source>
        <dbReference type="Pfam" id="PF00408"/>
    </source>
</evidence>
<keyword evidence="3" id="KW-0597">Phosphoprotein</keyword>
<reference evidence="13" key="1">
    <citation type="submission" date="2021-01" db="EMBL/GenBank/DDBJ databases">
        <title>Draft genomes of Rhodovulum sulfidophilum.</title>
        <authorList>
            <person name="Guzman M.S."/>
        </authorList>
    </citation>
    <scope>NUCLEOTIDE SEQUENCE [LARGE SCALE GENOMIC DNA]</scope>
    <source>
        <strain evidence="13">AB19</strain>
    </source>
</reference>
<evidence type="ECO:0000256" key="4">
    <source>
        <dbReference type="ARBA" id="ARBA00022723"/>
    </source>
</evidence>
<dbReference type="Gene3D" id="3.40.120.10">
    <property type="entry name" value="Alpha-D-Glucose-1,6-Bisphosphate, subunit A, domain 3"/>
    <property type="match status" value="3"/>
</dbReference>
<dbReference type="InterPro" id="IPR016066">
    <property type="entry name" value="A-D-PHexomutase_CS"/>
</dbReference>
<dbReference type="Pfam" id="PF00408">
    <property type="entry name" value="PGM_PMM_IV"/>
    <property type="match status" value="1"/>
</dbReference>
<comment type="cofactor">
    <cofactor evidence="1">
        <name>Mg(2+)</name>
        <dbReference type="ChEBI" id="CHEBI:18420"/>
    </cofactor>
</comment>
<dbReference type="Proteomes" id="UP000635853">
    <property type="component" value="Unassembled WGS sequence"/>
</dbReference>
<protein>
    <submittedName>
        <fullName evidence="12">Phosphomannomutase</fullName>
    </submittedName>
</protein>
<dbReference type="Pfam" id="PF02879">
    <property type="entry name" value="PGM_PMM_II"/>
    <property type="match status" value="1"/>
</dbReference>
<dbReference type="PANTHER" id="PTHR42946">
    <property type="entry name" value="PHOSPHOHEXOSE MUTASE"/>
    <property type="match status" value="1"/>
</dbReference>
<dbReference type="Gene3D" id="3.30.310.50">
    <property type="entry name" value="Alpha-D-phosphohexomutase, C-terminal domain"/>
    <property type="match status" value="1"/>
</dbReference>
<accession>A0ABS1RDC5</accession>
<gene>
    <name evidence="12" type="ORF">JMJ92_01115</name>
</gene>
<dbReference type="CDD" id="cd03088">
    <property type="entry name" value="ManB"/>
    <property type="match status" value="1"/>
</dbReference>
<evidence type="ECO:0000259" key="9">
    <source>
        <dbReference type="Pfam" id="PF02878"/>
    </source>
</evidence>
<dbReference type="PROSITE" id="PS00710">
    <property type="entry name" value="PGM_PMM"/>
    <property type="match status" value="1"/>
</dbReference>
<evidence type="ECO:0000256" key="1">
    <source>
        <dbReference type="ARBA" id="ARBA00001946"/>
    </source>
</evidence>
<proteinExistence type="inferred from homology"/>
<dbReference type="RefSeq" id="WP_075787848.1">
    <property type="nucleotide sequence ID" value="NZ_JAESIL010000003.1"/>
</dbReference>
<evidence type="ECO:0000256" key="6">
    <source>
        <dbReference type="ARBA" id="ARBA00023235"/>
    </source>
</evidence>
<dbReference type="SUPFAM" id="SSF55957">
    <property type="entry name" value="Phosphoglucomutase, C-terminal domain"/>
    <property type="match status" value="1"/>
</dbReference>
<dbReference type="Pfam" id="PF02878">
    <property type="entry name" value="PGM_PMM_I"/>
    <property type="match status" value="1"/>
</dbReference>
<feature type="domain" description="Alpha-D-phosphohexomutase C-terminal" evidence="8">
    <location>
        <begin position="406"/>
        <end position="459"/>
    </location>
</feature>
<dbReference type="PANTHER" id="PTHR42946:SF1">
    <property type="entry name" value="PHOSPHOGLUCOMUTASE (ALPHA-D-GLUCOSE-1,6-BISPHOSPHATE-DEPENDENT)"/>
    <property type="match status" value="1"/>
</dbReference>
<keyword evidence="5 7" id="KW-0460">Magnesium</keyword>
<keyword evidence="13" id="KW-1185">Reference proteome</keyword>
<comment type="similarity">
    <text evidence="2 7">Belongs to the phosphohexose mutase family.</text>
</comment>
<evidence type="ECO:0000259" key="10">
    <source>
        <dbReference type="Pfam" id="PF02879"/>
    </source>
</evidence>
<keyword evidence="6" id="KW-0413">Isomerase</keyword>
<sequence length="484" mass="49107">MAPKFGTSGLRGLVSELTPDLVGAYVRAFLAACPAGPRVLVGRDLRASSPRIAEDVMAAICSAGREAVDCGALPTPALALAAMGQGEEGPGAAAIMVTGSHIPADRNGLKFYLPSGEISKADEAAIGQALDRPGSAMGQGTRSFAPEAGAAYVARYVQAFGAAALAGLRVGVYQHSSVARETLVEILRALGAEPVPLAPSDSFVPVDTEAVDAGTRAMLADWCAGQGLDALVSTDGDADRPMLTDAAGRVVPGDILGAITARALGAEAVCTPVSSNSLVTRLPEFETVRLTRIGSPFVIAAMDEILAADPAARVVGFEANGGFLLGFAARGPAGPLAPLMTRDAMLPLVAVLAAARALGDAAGGVAGLVAALPARHTAADRLQEVAPEASAALLSRLDGSAEARAAFFAPFGREAGCDRTDGLRVSFESGEILHLRPSGNAPEFRVYAEADNRERAAAVLALGLERVAAALEAGSSLAERGAQE</sequence>
<dbReference type="InterPro" id="IPR005845">
    <property type="entry name" value="A-D-PHexomutase_a/b/a-II"/>
</dbReference>
<dbReference type="SUPFAM" id="SSF53738">
    <property type="entry name" value="Phosphoglucomutase, first 3 domains"/>
    <property type="match status" value="3"/>
</dbReference>
<dbReference type="InterPro" id="IPR036900">
    <property type="entry name" value="A-D-PHexomutase_C_sf"/>
</dbReference>
<evidence type="ECO:0000256" key="5">
    <source>
        <dbReference type="ARBA" id="ARBA00022842"/>
    </source>
</evidence>
<evidence type="ECO:0000313" key="13">
    <source>
        <dbReference type="Proteomes" id="UP000635853"/>
    </source>
</evidence>
<feature type="domain" description="Alpha-D-phosphohexomutase alpha/beta/alpha" evidence="11">
    <location>
        <begin position="253"/>
        <end position="358"/>
    </location>
</feature>
<evidence type="ECO:0000256" key="2">
    <source>
        <dbReference type="ARBA" id="ARBA00010231"/>
    </source>
</evidence>
<evidence type="ECO:0000256" key="7">
    <source>
        <dbReference type="RuleBase" id="RU004326"/>
    </source>
</evidence>